<feature type="domain" description="E2F/DP family winged-helix DNA-binding" evidence="11">
    <location>
        <begin position="138"/>
        <end position="218"/>
    </location>
</feature>
<dbReference type="SMART" id="SM01138">
    <property type="entry name" value="DP"/>
    <property type="match status" value="1"/>
</dbReference>
<evidence type="ECO:0000256" key="8">
    <source>
        <dbReference type="SAM" id="Coils"/>
    </source>
</evidence>
<dbReference type="SUPFAM" id="SSF46785">
    <property type="entry name" value="Winged helix' DNA-binding domain"/>
    <property type="match status" value="1"/>
</dbReference>
<dbReference type="InterPro" id="IPR014889">
    <property type="entry name" value="Transc_factor_DP_C"/>
</dbReference>
<dbReference type="OrthoDB" id="552115at2759"/>
<dbReference type="EMBL" id="CVRI01000070">
    <property type="protein sequence ID" value="CRL07193.1"/>
    <property type="molecule type" value="Genomic_DNA"/>
</dbReference>
<evidence type="ECO:0000313" key="13">
    <source>
        <dbReference type="Proteomes" id="UP000183832"/>
    </source>
</evidence>
<keyword evidence="5 7" id="KW-0804">Transcription</keyword>
<dbReference type="Pfam" id="PF02319">
    <property type="entry name" value="WHD_E2F_TDP"/>
    <property type="match status" value="1"/>
</dbReference>
<dbReference type="FunFam" id="1.10.10.10:FF:000047">
    <property type="entry name" value="Transcription factor"/>
    <property type="match status" value="1"/>
</dbReference>
<dbReference type="InterPro" id="IPR015648">
    <property type="entry name" value="Transcrpt_fac_DP"/>
</dbReference>
<name>A0A1J1J8F6_9DIPT</name>
<keyword evidence="3 7" id="KW-0805">Transcription regulation</keyword>
<feature type="compositionally biased region" description="Polar residues" evidence="9">
    <location>
        <begin position="385"/>
        <end position="394"/>
    </location>
</feature>
<dbReference type="GO" id="GO:0000981">
    <property type="term" value="F:DNA-binding transcription factor activity, RNA polymerase II-specific"/>
    <property type="evidence" value="ECO:0007669"/>
    <property type="project" value="TreeGrafter"/>
</dbReference>
<dbReference type="InterPro" id="IPR038168">
    <property type="entry name" value="TF_DP_C_sf"/>
</dbReference>
<gene>
    <name evidence="12" type="ORF">CLUMA_CG020176</name>
</gene>
<dbReference type="SUPFAM" id="SSF144074">
    <property type="entry name" value="E2F-DP heterodimerization region"/>
    <property type="match status" value="1"/>
</dbReference>
<dbReference type="FunFam" id="1.20.140.80:FF:000005">
    <property type="entry name" value="Transcription factor"/>
    <property type="match status" value="1"/>
</dbReference>
<feature type="region of interest" description="Disordered" evidence="9">
    <location>
        <begin position="385"/>
        <end position="416"/>
    </location>
</feature>
<dbReference type="PANTHER" id="PTHR12548">
    <property type="entry name" value="TRANSCRIPTION FACTOR DP"/>
    <property type="match status" value="1"/>
</dbReference>
<dbReference type="InterPro" id="IPR037241">
    <property type="entry name" value="E2F-DP_heterodim"/>
</dbReference>
<evidence type="ECO:0000256" key="9">
    <source>
        <dbReference type="SAM" id="MobiDB-lite"/>
    </source>
</evidence>
<evidence type="ECO:0000256" key="5">
    <source>
        <dbReference type="ARBA" id="ARBA00023163"/>
    </source>
</evidence>
<feature type="compositionally biased region" description="Acidic residues" evidence="9">
    <location>
        <begin position="400"/>
        <end position="416"/>
    </location>
</feature>
<dbReference type="GO" id="GO:0005634">
    <property type="term" value="C:nucleus"/>
    <property type="evidence" value="ECO:0007669"/>
    <property type="project" value="UniProtKB-SubCell"/>
</dbReference>
<accession>A0A1J1J8F6</accession>
<dbReference type="InterPro" id="IPR036388">
    <property type="entry name" value="WH-like_DNA-bd_sf"/>
</dbReference>
<dbReference type="InterPro" id="IPR003316">
    <property type="entry name" value="E2F_WHTH_DNA-bd_dom"/>
</dbReference>
<sequence>MSSQTPRYILVEGANGKKQLIASSPSQIGIKKENSAIQSRSGTEPQYIYQTIQSSSPMAETSGYNKSYIKIEKVESPATKPLPRSVSYKYPSQKRSVSSTSVASQHHSYSSQSLSSSIASQSTTTIYNKKSDKKRNEKPGKGLRHFSMRVCQKVKEKGVTSYNEVADELVAEESEDTGNSGNGSYDQKNIRRRGYDALNVLMAMNIISKEKKEIKWIGLPTSSAQECEEIELQNQQARKRIEEKQQQLRELVLKHVSFKSLIERNKDLEKRGIVPSVSAAVQLPFIVINTNKKTHINCNISNDKREYLLKFDDKFEVQDDFEVLKRMGLLLGMDKGESTPEDIEKLKMMVPKSYQKYIEMYGNGYLNEGHPDDFIIEEDWTMMDQSQSSFSQESTRYESMDNEYVEEDTIGSDDNI</sequence>
<feature type="compositionally biased region" description="Low complexity" evidence="9">
    <location>
        <begin position="96"/>
        <end position="127"/>
    </location>
</feature>
<dbReference type="GO" id="GO:0000977">
    <property type="term" value="F:RNA polymerase II transcription regulatory region sequence-specific DNA binding"/>
    <property type="evidence" value="ECO:0007669"/>
    <property type="project" value="TreeGrafter"/>
</dbReference>
<keyword evidence="8" id="KW-0175">Coiled coil</keyword>
<evidence type="ECO:0000313" key="12">
    <source>
        <dbReference type="EMBL" id="CRL07193.1"/>
    </source>
</evidence>
<evidence type="ECO:0000256" key="4">
    <source>
        <dbReference type="ARBA" id="ARBA00023125"/>
    </source>
</evidence>
<protein>
    <submittedName>
        <fullName evidence="12">CLUMA_CG020176, isoform A</fullName>
    </submittedName>
</protein>
<proteinExistence type="inferred from homology"/>
<dbReference type="PANTHER" id="PTHR12548:SF9">
    <property type="entry name" value="TRANSCRIPTION FACTOR DP"/>
    <property type="match status" value="1"/>
</dbReference>
<dbReference type="InterPro" id="IPR036390">
    <property type="entry name" value="WH_DNA-bd_sf"/>
</dbReference>
<evidence type="ECO:0000256" key="1">
    <source>
        <dbReference type="ARBA" id="ARBA00004123"/>
    </source>
</evidence>
<keyword evidence="4 7" id="KW-0238">DNA-binding</keyword>
<dbReference type="SMART" id="SM01372">
    <property type="entry name" value="E2F_TDP"/>
    <property type="match status" value="1"/>
</dbReference>
<evidence type="ECO:0000259" key="10">
    <source>
        <dbReference type="SMART" id="SM01138"/>
    </source>
</evidence>
<dbReference type="Gene3D" id="1.10.10.10">
    <property type="entry name" value="Winged helix-like DNA-binding domain superfamily/Winged helix DNA-binding domain"/>
    <property type="match status" value="1"/>
</dbReference>
<dbReference type="CDD" id="cd14458">
    <property type="entry name" value="DP_DD"/>
    <property type="match status" value="1"/>
</dbReference>
<dbReference type="Gene3D" id="1.20.140.80">
    <property type="entry name" value="Transcription factor DP"/>
    <property type="match status" value="1"/>
</dbReference>
<organism evidence="12 13">
    <name type="scientific">Clunio marinus</name>
    <dbReference type="NCBI Taxonomy" id="568069"/>
    <lineage>
        <taxon>Eukaryota</taxon>
        <taxon>Metazoa</taxon>
        <taxon>Ecdysozoa</taxon>
        <taxon>Arthropoda</taxon>
        <taxon>Hexapoda</taxon>
        <taxon>Insecta</taxon>
        <taxon>Pterygota</taxon>
        <taxon>Neoptera</taxon>
        <taxon>Endopterygota</taxon>
        <taxon>Diptera</taxon>
        <taxon>Nematocera</taxon>
        <taxon>Chironomoidea</taxon>
        <taxon>Chironomidae</taxon>
        <taxon>Clunio</taxon>
    </lineage>
</organism>
<evidence type="ECO:0000259" key="11">
    <source>
        <dbReference type="SMART" id="SM01372"/>
    </source>
</evidence>
<comment type="subcellular location">
    <subcellularLocation>
        <location evidence="1 7">Nucleus</location>
    </subcellularLocation>
</comment>
<keyword evidence="13" id="KW-1185">Reference proteome</keyword>
<feature type="domain" description="Transcription factor DP C-terminal" evidence="10">
    <location>
        <begin position="225"/>
        <end position="368"/>
    </location>
</feature>
<feature type="coiled-coil region" evidence="8">
    <location>
        <begin position="227"/>
        <end position="254"/>
    </location>
</feature>
<dbReference type="GO" id="GO:0005667">
    <property type="term" value="C:transcription regulator complex"/>
    <property type="evidence" value="ECO:0007669"/>
    <property type="project" value="InterPro"/>
</dbReference>
<comment type="similarity">
    <text evidence="2 7">Belongs to the E2F/DP family.</text>
</comment>
<dbReference type="AlphaFoldDB" id="A0A1J1J8F6"/>
<dbReference type="GO" id="GO:0051726">
    <property type="term" value="P:regulation of cell cycle"/>
    <property type="evidence" value="ECO:0007669"/>
    <property type="project" value="InterPro"/>
</dbReference>
<evidence type="ECO:0000256" key="6">
    <source>
        <dbReference type="ARBA" id="ARBA00023242"/>
    </source>
</evidence>
<evidence type="ECO:0000256" key="2">
    <source>
        <dbReference type="ARBA" id="ARBA00010940"/>
    </source>
</evidence>
<feature type="region of interest" description="Disordered" evidence="9">
    <location>
        <begin position="80"/>
        <end position="145"/>
    </location>
</feature>
<keyword evidence="6 7" id="KW-0539">Nucleus</keyword>
<dbReference type="Pfam" id="PF08781">
    <property type="entry name" value="DP"/>
    <property type="match status" value="1"/>
</dbReference>
<dbReference type="STRING" id="568069.A0A1J1J8F6"/>
<reference evidence="12 13" key="1">
    <citation type="submission" date="2015-04" db="EMBL/GenBank/DDBJ databases">
        <authorList>
            <person name="Syromyatnikov M.Y."/>
            <person name="Popov V.N."/>
        </authorList>
    </citation>
    <scope>NUCLEOTIDE SEQUENCE [LARGE SCALE GENOMIC DNA]</scope>
</reference>
<dbReference type="Proteomes" id="UP000183832">
    <property type="component" value="Unassembled WGS sequence"/>
</dbReference>
<evidence type="ECO:0000256" key="3">
    <source>
        <dbReference type="ARBA" id="ARBA00023015"/>
    </source>
</evidence>
<evidence type="ECO:0000256" key="7">
    <source>
        <dbReference type="RuleBase" id="RU003796"/>
    </source>
</evidence>